<dbReference type="RefSeq" id="WP_311631658.1">
    <property type="nucleotide sequence ID" value="NZ_JAVREN010000025.1"/>
</dbReference>
<feature type="signal peptide" evidence="4">
    <location>
        <begin position="1"/>
        <end position="29"/>
    </location>
</feature>
<reference evidence="7" key="1">
    <citation type="submission" date="2023-07" db="EMBL/GenBank/DDBJ databases">
        <title>30 novel species of actinomycetes from the DSMZ collection.</title>
        <authorList>
            <person name="Nouioui I."/>
        </authorList>
    </citation>
    <scope>NUCLEOTIDE SEQUENCE [LARGE SCALE GENOMIC DNA]</scope>
    <source>
        <strain evidence="7">DSM 44917</strain>
    </source>
</reference>
<sequence>MIARRPGPRTTIGAGLAALALLAGGAACSAPGGESRGDGASVVIGIANEPESLSPLLGYGRDGNSKIFDGLLRHDEDLQLRPALATGLPEVSEDGLTYTYALREGVEFSDGTPFTARDVVFTYETILDEGTNNPNRDDLAALASVRAEGEHTVVFTLEHPYAAFADRTVLPIASAEAAGGQDVNTGPYNTEPVGTGPYVVTGWTRGERITLEANPGYWGGEPEVERVTMAVIPDDDVRATRLRAGDLDAAVLPPSLAATFEGEDGLVTHAAESADFRAVTLPTDHPVTGDRAIRRALDLAVDRELIVESVLQGAGHPAYGPVPTAGPWFAEGTERPHDPEAARELLEEAGWEPGEDGVRVRDGRRAAFTLWYPAGDRLRQEHALAYASDAAEVGVDITVESGSWEVIEPRLAEDAVLSGGGNPADPDFDLYGLLHSELAGDGWNNMAHYANPAVDRALEAGRATVDPAEREAAYATVQRELSENPGYTFLTHIDHVYVMADRWENVTTQVEPHDHGLGHGPWWNVEDWRPRP</sequence>
<proteinExistence type="inferred from homology"/>
<dbReference type="Gene3D" id="3.90.76.10">
    <property type="entry name" value="Dipeptide-binding Protein, Domain 1"/>
    <property type="match status" value="1"/>
</dbReference>
<dbReference type="Gene3D" id="3.10.105.10">
    <property type="entry name" value="Dipeptide-binding Protein, Domain 3"/>
    <property type="match status" value="1"/>
</dbReference>
<dbReference type="Pfam" id="PF00496">
    <property type="entry name" value="SBP_bac_5"/>
    <property type="match status" value="1"/>
</dbReference>
<feature type="chain" id="PRO_5047062379" evidence="4">
    <location>
        <begin position="30"/>
        <end position="532"/>
    </location>
</feature>
<comment type="similarity">
    <text evidence="1">Belongs to the bacterial solute-binding protein 5 family.</text>
</comment>
<dbReference type="PANTHER" id="PTHR30290:SF9">
    <property type="entry name" value="OLIGOPEPTIDE-BINDING PROTEIN APPA"/>
    <property type="match status" value="1"/>
</dbReference>
<dbReference type="PANTHER" id="PTHR30290">
    <property type="entry name" value="PERIPLASMIC BINDING COMPONENT OF ABC TRANSPORTER"/>
    <property type="match status" value="1"/>
</dbReference>
<evidence type="ECO:0000256" key="1">
    <source>
        <dbReference type="ARBA" id="ARBA00005695"/>
    </source>
</evidence>
<feature type="domain" description="Solute-binding protein family 5" evidence="5">
    <location>
        <begin position="80"/>
        <end position="436"/>
    </location>
</feature>
<keyword evidence="3 4" id="KW-0732">Signal</keyword>
<name>A0ABU2LAW6_9ACTN</name>
<evidence type="ECO:0000256" key="3">
    <source>
        <dbReference type="ARBA" id="ARBA00022729"/>
    </source>
</evidence>
<keyword evidence="7" id="KW-1185">Reference proteome</keyword>
<evidence type="ECO:0000313" key="7">
    <source>
        <dbReference type="Proteomes" id="UP001183388"/>
    </source>
</evidence>
<evidence type="ECO:0000256" key="2">
    <source>
        <dbReference type="ARBA" id="ARBA00022448"/>
    </source>
</evidence>
<dbReference type="PROSITE" id="PS51257">
    <property type="entry name" value="PROKAR_LIPOPROTEIN"/>
    <property type="match status" value="1"/>
</dbReference>
<comment type="caution">
    <text evidence="6">The sequence shown here is derived from an EMBL/GenBank/DDBJ whole genome shotgun (WGS) entry which is preliminary data.</text>
</comment>
<gene>
    <name evidence="6" type="ORF">RM780_17365</name>
</gene>
<evidence type="ECO:0000259" key="5">
    <source>
        <dbReference type="Pfam" id="PF00496"/>
    </source>
</evidence>
<dbReference type="PIRSF" id="PIRSF002741">
    <property type="entry name" value="MppA"/>
    <property type="match status" value="1"/>
</dbReference>
<dbReference type="EMBL" id="JAVREN010000025">
    <property type="protein sequence ID" value="MDT0308718.1"/>
    <property type="molecule type" value="Genomic_DNA"/>
</dbReference>
<dbReference type="Gene3D" id="3.40.190.10">
    <property type="entry name" value="Periplasmic binding protein-like II"/>
    <property type="match status" value="1"/>
</dbReference>
<dbReference type="SUPFAM" id="SSF53850">
    <property type="entry name" value="Periplasmic binding protein-like II"/>
    <property type="match status" value="1"/>
</dbReference>
<evidence type="ECO:0000256" key="4">
    <source>
        <dbReference type="SAM" id="SignalP"/>
    </source>
</evidence>
<evidence type="ECO:0000313" key="6">
    <source>
        <dbReference type="EMBL" id="MDT0308718.1"/>
    </source>
</evidence>
<dbReference type="InterPro" id="IPR039424">
    <property type="entry name" value="SBP_5"/>
</dbReference>
<dbReference type="InterPro" id="IPR000914">
    <property type="entry name" value="SBP_5_dom"/>
</dbReference>
<keyword evidence="2" id="KW-0813">Transport</keyword>
<protein>
    <submittedName>
        <fullName evidence="6">ABC transporter substrate-binding protein</fullName>
    </submittedName>
</protein>
<dbReference type="Proteomes" id="UP001183388">
    <property type="component" value="Unassembled WGS sequence"/>
</dbReference>
<organism evidence="6 7">
    <name type="scientific">Streptomyces boetiae</name>
    <dbReference type="NCBI Taxonomy" id="3075541"/>
    <lineage>
        <taxon>Bacteria</taxon>
        <taxon>Bacillati</taxon>
        <taxon>Actinomycetota</taxon>
        <taxon>Actinomycetes</taxon>
        <taxon>Kitasatosporales</taxon>
        <taxon>Streptomycetaceae</taxon>
        <taxon>Streptomyces</taxon>
    </lineage>
</organism>
<accession>A0ABU2LAW6</accession>
<dbReference type="CDD" id="cd08518">
    <property type="entry name" value="PBP2_NikA_DppA_OppA_like_19"/>
    <property type="match status" value="1"/>
</dbReference>
<dbReference type="InterPro" id="IPR030678">
    <property type="entry name" value="Peptide/Ni-bd"/>
</dbReference>